<comment type="caution">
    <text evidence="5">The sequence shown here is derived from an EMBL/GenBank/DDBJ whole genome shotgun (WGS) entry which is preliminary data.</text>
</comment>
<keyword evidence="2" id="KW-0472">Membrane</keyword>
<reference evidence="5 6" key="1">
    <citation type="submission" date="2019-12" db="EMBL/GenBank/DDBJ databases">
        <title>Genomic-based taxomic classification of the family Erythrobacteraceae.</title>
        <authorList>
            <person name="Xu L."/>
        </authorList>
    </citation>
    <scope>NUCLEOTIDE SEQUENCE [LARGE SCALE GENOMIC DNA]</scope>
    <source>
        <strain evidence="5 6">KCTC 52259</strain>
    </source>
</reference>
<feature type="domain" description="EAL" evidence="3">
    <location>
        <begin position="276"/>
        <end position="528"/>
    </location>
</feature>
<protein>
    <submittedName>
        <fullName evidence="5">EAL domain-containing protein</fullName>
    </submittedName>
</protein>
<feature type="transmembrane region" description="Helical" evidence="2">
    <location>
        <begin position="56"/>
        <end position="73"/>
    </location>
</feature>
<keyword evidence="2" id="KW-1133">Transmembrane helix</keyword>
<dbReference type="InterPro" id="IPR000160">
    <property type="entry name" value="GGDEF_dom"/>
</dbReference>
<feature type="region of interest" description="Disordered" evidence="1">
    <location>
        <begin position="535"/>
        <end position="559"/>
    </location>
</feature>
<dbReference type="AlphaFoldDB" id="A0A6L7GEH4"/>
<proteinExistence type="predicted"/>
<dbReference type="PANTHER" id="PTHR44757">
    <property type="entry name" value="DIGUANYLATE CYCLASE DGCP"/>
    <property type="match status" value="1"/>
</dbReference>
<feature type="compositionally biased region" description="Polar residues" evidence="1">
    <location>
        <begin position="542"/>
        <end position="551"/>
    </location>
</feature>
<evidence type="ECO:0000259" key="3">
    <source>
        <dbReference type="PROSITE" id="PS50883"/>
    </source>
</evidence>
<dbReference type="InterPro" id="IPR001633">
    <property type="entry name" value="EAL_dom"/>
</dbReference>
<dbReference type="PANTHER" id="PTHR44757:SF2">
    <property type="entry name" value="BIOFILM ARCHITECTURE MAINTENANCE PROTEIN MBAA"/>
    <property type="match status" value="1"/>
</dbReference>
<dbReference type="Gene3D" id="3.30.70.270">
    <property type="match status" value="1"/>
</dbReference>
<dbReference type="SUPFAM" id="SSF55073">
    <property type="entry name" value="Nucleotide cyclase"/>
    <property type="match status" value="1"/>
</dbReference>
<dbReference type="PROSITE" id="PS50887">
    <property type="entry name" value="GGDEF"/>
    <property type="match status" value="1"/>
</dbReference>
<dbReference type="Gene3D" id="3.20.20.450">
    <property type="entry name" value="EAL domain"/>
    <property type="match status" value="1"/>
</dbReference>
<keyword evidence="6" id="KW-1185">Reference proteome</keyword>
<gene>
    <name evidence="5" type="ORF">GRI44_03605</name>
</gene>
<evidence type="ECO:0000256" key="1">
    <source>
        <dbReference type="SAM" id="MobiDB-lite"/>
    </source>
</evidence>
<dbReference type="PROSITE" id="PS50883">
    <property type="entry name" value="EAL"/>
    <property type="match status" value="1"/>
</dbReference>
<feature type="transmembrane region" description="Helical" evidence="2">
    <location>
        <begin position="20"/>
        <end position="44"/>
    </location>
</feature>
<dbReference type="Pfam" id="PF00990">
    <property type="entry name" value="GGDEF"/>
    <property type="match status" value="1"/>
</dbReference>
<dbReference type="EMBL" id="WTYU01000001">
    <property type="protein sequence ID" value="MXP13836.1"/>
    <property type="molecule type" value="Genomic_DNA"/>
</dbReference>
<evidence type="ECO:0000259" key="4">
    <source>
        <dbReference type="PROSITE" id="PS50887"/>
    </source>
</evidence>
<evidence type="ECO:0000313" key="5">
    <source>
        <dbReference type="EMBL" id="MXP13836.1"/>
    </source>
</evidence>
<evidence type="ECO:0000313" key="6">
    <source>
        <dbReference type="Proteomes" id="UP000473531"/>
    </source>
</evidence>
<dbReference type="InterPro" id="IPR052155">
    <property type="entry name" value="Biofilm_reg_signaling"/>
</dbReference>
<dbReference type="Pfam" id="PF00563">
    <property type="entry name" value="EAL"/>
    <property type="match status" value="1"/>
</dbReference>
<dbReference type="RefSeq" id="WP_160600071.1">
    <property type="nucleotide sequence ID" value="NZ_WTYU01000001.1"/>
</dbReference>
<keyword evidence="2" id="KW-0812">Transmembrane</keyword>
<dbReference type="Proteomes" id="UP000473531">
    <property type="component" value="Unassembled WGS sequence"/>
</dbReference>
<dbReference type="OrthoDB" id="9814202at2"/>
<dbReference type="SMART" id="SM00052">
    <property type="entry name" value="EAL"/>
    <property type="match status" value="1"/>
</dbReference>
<dbReference type="CDD" id="cd01949">
    <property type="entry name" value="GGDEF"/>
    <property type="match status" value="1"/>
</dbReference>
<organism evidence="5 6">
    <name type="scientific">Allopontixanthobacter confluentis</name>
    <dbReference type="NCBI Taxonomy" id="1849021"/>
    <lineage>
        <taxon>Bacteria</taxon>
        <taxon>Pseudomonadati</taxon>
        <taxon>Pseudomonadota</taxon>
        <taxon>Alphaproteobacteria</taxon>
        <taxon>Sphingomonadales</taxon>
        <taxon>Erythrobacteraceae</taxon>
        <taxon>Allopontixanthobacter</taxon>
    </lineage>
</organism>
<accession>A0A6L7GEH4</accession>
<dbReference type="InterPro" id="IPR043128">
    <property type="entry name" value="Rev_trsase/Diguanyl_cyclase"/>
</dbReference>
<evidence type="ECO:0000256" key="2">
    <source>
        <dbReference type="SAM" id="Phobius"/>
    </source>
</evidence>
<sequence length="559" mass="61441">MGKRTLIEEKSRTGAGKDVVALGIAVAAVLMFVGTGSGVLPQIVRSWLGNGPGPDAMLTNALLLNIALIIFGWRRYRELLAELEQRRLAEETARMLAETDTLTNCLNRRSITTETDAMLAQSILGQTSTAFLMVDLDNFKQVNDFNGHQIGDQVLKATADRIAAVLPKGSLLARLGGDEFAAVVSYAENFHDRIDVVAERLITEASRPIIIGDHEITITVSVGISSSVNQASQSAGATDAQALMHHADIAMYHAKKQGKNRHFWFERSMENELRFRNELETGIRRGVQQGEFVPYYEQQIDLDTGELVGFEMLARWNSPQLGLVKPDIFIPVAEDMGIICTLSEQLIDIALEDAKQWDPSITLSVNISPVQLRDQWFAQKLLKQLVKHNFPPQRLEIEITESCLHENIALVRTMITSLRNQGVQISLDDFGTGYASLSQLKTLPFDRLKIDRSFVGSLSAESPEAGSQLINAIVSLGDGLRLPITAEGIEDAHILELLREMGPLKGQGYHYGQPETSAQVQQRLTALNRLAGTDASYETPKSAASNASAQGDLTARQAR</sequence>
<dbReference type="NCBIfam" id="TIGR00254">
    <property type="entry name" value="GGDEF"/>
    <property type="match status" value="1"/>
</dbReference>
<dbReference type="InterPro" id="IPR029787">
    <property type="entry name" value="Nucleotide_cyclase"/>
</dbReference>
<dbReference type="SMART" id="SM00267">
    <property type="entry name" value="GGDEF"/>
    <property type="match status" value="1"/>
</dbReference>
<dbReference type="InterPro" id="IPR035919">
    <property type="entry name" value="EAL_sf"/>
</dbReference>
<dbReference type="CDD" id="cd01948">
    <property type="entry name" value="EAL"/>
    <property type="match status" value="1"/>
</dbReference>
<dbReference type="SUPFAM" id="SSF141868">
    <property type="entry name" value="EAL domain-like"/>
    <property type="match status" value="1"/>
</dbReference>
<feature type="domain" description="GGDEF" evidence="4">
    <location>
        <begin position="127"/>
        <end position="267"/>
    </location>
</feature>
<name>A0A6L7GEH4_9SPHN</name>